<sequence>MKGPLNISQVEGIDDEEDFEMEPVALPCPPPAQQSGHSIRPGTTTQKKRTPSLTQQRGSPEVFFSMEDSYVAQIPGDWYLTIVSIILSSWVFAMYREDDLPQDSGLITAFSLILTVTVLVNLFSG</sequence>
<evidence type="ECO:0000256" key="2">
    <source>
        <dbReference type="SAM" id="Phobius"/>
    </source>
</evidence>
<feature type="region of interest" description="Disordered" evidence="1">
    <location>
        <begin position="1"/>
        <end position="58"/>
    </location>
</feature>
<comment type="caution">
    <text evidence="3">The sequence shown here is derived from an EMBL/GenBank/DDBJ whole genome shotgun (WGS) entry which is preliminary data.</text>
</comment>
<name>A0A9Q0P2P3_SALPP</name>
<protein>
    <submittedName>
        <fullName evidence="3">Uncharacterized protein</fullName>
    </submittedName>
</protein>
<feature type="transmembrane region" description="Helical" evidence="2">
    <location>
        <begin position="78"/>
        <end position="95"/>
    </location>
</feature>
<dbReference type="AlphaFoldDB" id="A0A9Q0P2P3"/>
<keyword evidence="4" id="KW-1185">Reference proteome</keyword>
<dbReference type="Proteomes" id="UP001151532">
    <property type="component" value="Chromosome 14"/>
</dbReference>
<reference evidence="3" key="1">
    <citation type="submission" date="2022-11" db="EMBL/GenBank/DDBJ databases">
        <authorList>
            <person name="Hyden B.L."/>
            <person name="Feng K."/>
            <person name="Yates T."/>
            <person name="Jawdy S."/>
            <person name="Smart L.B."/>
            <person name="Muchero W."/>
        </authorList>
    </citation>
    <scope>NUCLEOTIDE SEQUENCE</scope>
    <source>
        <tissue evidence="3">Shoot tip</tissue>
    </source>
</reference>
<feature type="transmembrane region" description="Helical" evidence="2">
    <location>
        <begin position="107"/>
        <end position="124"/>
    </location>
</feature>
<feature type="compositionally biased region" description="Acidic residues" evidence="1">
    <location>
        <begin position="12"/>
        <end position="21"/>
    </location>
</feature>
<proteinExistence type="predicted"/>
<keyword evidence="2" id="KW-0812">Transmembrane</keyword>
<keyword evidence="2" id="KW-0472">Membrane</keyword>
<reference evidence="3" key="2">
    <citation type="journal article" date="2023" name="Int. J. Mol. Sci.">
        <title>De Novo Assembly and Annotation of 11 Diverse Shrub Willow (Salix) Genomes Reveals Novel Gene Organization in Sex-Linked Regions.</title>
        <authorList>
            <person name="Hyden B."/>
            <person name="Feng K."/>
            <person name="Yates T.B."/>
            <person name="Jawdy S."/>
            <person name="Cereghino C."/>
            <person name="Smart L.B."/>
            <person name="Muchero W."/>
        </authorList>
    </citation>
    <scope>NUCLEOTIDE SEQUENCE</scope>
    <source>
        <tissue evidence="3">Shoot tip</tissue>
    </source>
</reference>
<dbReference type="EMBL" id="JAPFFK010000020">
    <property type="protein sequence ID" value="KAJ6680452.1"/>
    <property type="molecule type" value="Genomic_DNA"/>
</dbReference>
<gene>
    <name evidence="3" type="ORF">OIU79_020035</name>
</gene>
<evidence type="ECO:0000256" key="1">
    <source>
        <dbReference type="SAM" id="MobiDB-lite"/>
    </source>
</evidence>
<organism evidence="3 4">
    <name type="scientific">Salix purpurea</name>
    <name type="common">Purple osier willow</name>
    <dbReference type="NCBI Taxonomy" id="77065"/>
    <lineage>
        <taxon>Eukaryota</taxon>
        <taxon>Viridiplantae</taxon>
        <taxon>Streptophyta</taxon>
        <taxon>Embryophyta</taxon>
        <taxon>Tracheophyta</taxon>
        <taxon>Spermatophyta</taxon>
        <taxon>Magnoliopsida</taxon>
        <taxon>eudicotyledons</taxon>
        <taxon>Gunneridae</taxon>
        <taxon>Pentapetalae</taxon>
        <taxon>rosids</taxon>
        <taxon>fabids</taxon>
        <taxon>Malpighiales</taxon>
        <taxon>Salicaceae</taxon>
        <taxon>Saliceae</taxon>
        <taxon>Salix</taxon>
    </lineage>
</organism>
<evidence type="ECO:0000313" key="4">
    <source>
        <dbReference type="Proteomes" id="UP001151532"/>
    </source>
</evidence>
<feature type="compositionally biased region" description="Polar residues" evidence="1">
    <location>
        <begin position="33"/>
        <end position="58"/>
    </location>
</feature>
<accession>A0A9Q0P2P3</accession>
<keyword evidence="2" id="KW-1133">Transmembrane helix</keyword>
<evidence type="ECO:0000313" key="3">
    <source>
        <dbReference type="EMBL" id="KAJ6680452.1"/>
    </source>
</evidence>